<organism evidence="2">
    <name type="scientific">Noctiluca scintillans</name>
    <name type="common">Sea sparkle</name>
    <name type="synonym">Red tide dinoflagellate</name>
    <dbReference type="NCBI Taxonomy" id="2966"/>
    <lineage>
        <taxon>Eukaryota</taxon>
        <taxon>Sar</taxon>
        <taxon>Alveolata</taxon>
        <taxon>Dinophyceae</taxon>
        <taxon>Noctilucales</taxon>
        <taxon>Noctilucaceae</taxon>
        <taxon>Noctiluca</taxon>
    </lineage>
</organism>
<feature type="region of interest" description="Disordered" evidence="1">
    <location>
        <begin position="24"/>
        <end position="49"/>
    </location>
</feature>
<feature type="compositionally biased region" description="Polar residues" evidence="1">
    <location>
        <begin position="179"/>
        <end position="191"/>
    </location>
</feature>
<sequence length="472" mass="50419">MLAAFGGEGVPLSSFLSWAEPDVSRDSRVGSAPRGGQRPQEVSSPSEPSLGRRLAVACRSATTCLEKHAAALQNVAPAMSHGVEAVEAVLGTHITCLPRSVSVAARRDQVCGDVRKKGELRAQTCGRFRGVRVGPQLQRASREVGEHSCQRGTSRDVLFIWCGAAHDADTWRDGCRASPGNNRGRTNSNDSGGERPSALAPAWFERMILARLRSIQARTLEVRCREVLTHTAGLLVTTLMPMAMPGGAALSGVSVASMFPVDMSMLKCLGVSDMQALWTKEVSMEGLERGVLVATFVQGSLGLLRICLGDVFNGAYILLLATLGFNARHPGPASNWLKTYVLISFINGTMGSIDLLQNILIENYPVILPSLPLAVNLAHALVLVVPPTSLLGAYCGWQHIKVQRRMAFEASQMQLLAMLQFPPPPLLPQFPGLPGLPGMPGAVTGARGGCVEAGCRVKQRDEAAETTESRTV</sequence>
<dbReference type="AlphaFoldDB" id="A0A7S0ZVV9"/>
<reference evidence="2" key="1">
    <citation type="submission" date="2021-01" db="EMBL/GenBank/DDBJ databases">
        <authorList>
            <person name="Corre E."/>
            <person name="Pelletier E."/>
            <person name="Niang G."/>
            <person name="Scheremetjew M."/>
            <person name="Finn R."/>
            <person name="Kale V."/>
            <person name="Holt S."/>
            <person name="Cochrane G."/>
            <person name="Meng A."/>
            <person name="Brown T."/>
            <person name="Cohen L."/>
        </authorList>
    </citation>
    <scope>NUCLEOTIDE SEQUENCE</scope>
</reference>
<evidence type="ECO:0000256" key="1">
    <source>
        <dbReference type="SAM" id="MobiDB-lite"/>
    </source>
</evidence>
<proteinExistence type="predicted"/>
<dbReference type="EMBL" id="HBFQ01012464">
    <property type="protein sequence ID" value="CAD8834388.1"/>
    <property type="molecule type" value="Transcribed_RNA"/>
</dbReference>
<feature type="region of interest" description="Disordered" evidence="1">
    <location>
        <begin position="173"/>
        <end position="196"/>
    </location>
</feature>
<evidence type="ECO:0000313" key="2">
    <source>
        <dbReference type="EMBL" id="CAD8834388.1"/>
    </source>
</evidence>
<protein>
    <submittedName>
        <fullName evidence="2">Uncharacterized protein</fullName>
    </submittedName>
</protein>
<accession>A0A7S0ZVV9</accession>
<name>A0A7S0ZVV9_NOCSC</name>
<gene>
    <name evidence="2" type="ORF">NSCI0253_LOCUS8736</name>
</gene>